<sequence>MPGRRNPISMTSIVEKVGEAIHQAKSNAHDLATVTKSLAEEKVLNVPYVDLTIQFIGASGIPKMDVVGSADPYFVAKLDNRISFVSTVKIDTLTPVWNEIWRVRNVPSTADLHVQVLDKDVGAPHDDYIGKFKCSVAPGAKEIEIEGPIFRRDRGTFWLKIESKPSTESREYTFLFDGPIRYSRHFSPTVGLFTNLEGTNARLYSTWKMYLVGVPIFFREVHQPWNKNYKAAQNIFQGPASIAAGHRMLYARSTSNGFGVIENDKDFMALLHTGSRRPQGLAGQSSGQDPDGQTTSNKRASRTPEQFANRIKPAVYTYIISSEDESFRFSETGAAFFVDFASKHALHSNCAETVRYSGEFHPRPKGGWDAFSDTVPDDEAQWELVLDNNSGTYSPDKAMLPALQRLFEHNFGGFAIVALDHEDEELVKSREACRAYALRCRGVKDDELQPHIGEGEVTLSYQASTKMPYIGPTPQGQREM</sequence>
<dbReference type="InterPro" id="IPR000008">
    <property type="entry name" value="C2_dom"/>
</dbReference>
<evidence type="ECO:0000256" key="1">
    <source>
        <dbReference type="SAM" id="MobiDB-lite"/>
    </source>
</evidence>
<dbReference type="SUPFAM" id="SSF49562">
    <property type="entry name" value="C2 domain (Calcium/lipid-binding domain, CaLB)"/>
    <property type="match status" value="1"/>
</dbReference>
<dbReference type="Pfam" id="PF00168">
    <property type="entry name" value="C2"/>
    <property type="match status" value="1"/>
</dbReference>
<dbReference type="Proteomes" id="UP001383192">
    <property type="component" value="Unassembled WGS sequence"/>
</dbReference>
<dbReference type="InterPro" id="IPR035892">
    <property type="entry name" value="C2_domain_sf"/>
</dbReference>
<dbReference type="Gene3D" id="2.60.40.150">
    <property type="entry name" value="C2 domain"/>
    <property type="match status" value="1"/>
</dbReference>
<dbReference type="PANTHER" id="PTHR47800">
    <property type="entry name" value="C2 DOMAIN-CONTAINING PROTEIN"/>
    <property type="match status" value="1"/>
</dbReference>
<dbReference type="AlphaFoldDB" id="A0AAW0CNT7"/>
<evidence type="ECO:0000313" key="3">
    <source>
        <dbReference type="EMBL" id="KAK7040301.1"/>
    </source>
</evidence>
<reference evidence="3 4" key="1">
    <citation type="submission" date="2024-01" db="EMBL/GenBank/DDBJ databases">
        <title>A draft genome for a cacao thread blight-causing isolate of Paramarasmius palmivorus.</title>
        <authorList>
            <person name="Baruah I.K."/>
            <person name="Bukari Y."/>
            <person name="Amoako-Attah I."/>
            <person name="Meinhardt L.W."/>
            <person name="Bailey B.A."/>
            <person name="Cohen S.P."/>
        </authorList>
    </citation>
    <scope>NUCLEOTIDE SEQUENCE [LARGE SCALE GENOMIC DNA]</scope>
    <source>
        <strain evidence="3 4">GH-12</strain>
    </source>
</reference>
<gene>
    <name evidence="3" type="ORF">VNI00_009769</name>
</gene>
<dbReference type="CDD" id="cd00030">
    <property type="entry name" value="C2"/>
    <property type="match status" value="1"/>
</dbReference>
<dbReference type="GO" id="GO:0010628">
    <property type="term" value="P:positive regulation of gene expression"/>
    <property type="evidence" value="ECO:0007669"/>
    <property type="project" value="TreeGrafter"/>
</dbReference>
<dbReference type="PROSITE" id="PS50004">
    <property type="entry name" value="C2"/>
    <property type="match status" value="1"/>
</dbReference>
<organism evidence="3 4">
    <name type="scientific">Paramarasmius palmivorus</name>
    <dbReference type="NCBI Taxonomy" id="297713"/>
    <lineage>
        <taxon>Eukaryota</taxon>
        <taxon>Fungi</taxon>
        <taxon>Dikarya</taxon>
        <taxon>Basidiomycota</taxon>
        <taxon>Agaricomycotina</taxon>
        <taxon>Agaricomycetes</taxon>
        <taxon>Agaricomycetidae</taxon>
        <taxon>Agaricales</taxon>
        <taxon>Marasmiineae</taxon>
        <taxon>Marasmiaceae</taxon>
        <taxon>Paramarasmius</taxon>
    </lineage>
</organism>
<feature type="region of interest" description="Disordered" evidence="1">
    <location>
        <begin position="277"/>
        <end position="306"/>
    </location>
</feature>
<dbReference type="SMART" id="SM00239">
    <property type="entry name" value="C2"/>
    <property type="match status" value="1"/>
</dbReference>
<feature type="domain" description="C2" evidence="2">
    <location>
        <begin position="30"/>
        <end position="149"/>
    </location>
</feature>
<name>A0AAW0CNT7_9AGAR</name>
<evidence type="ECO:0000259" key="2">
    <source>
        <dbReference type="PROSITE" id="PS50004"/>
    </source>
</evidence>
<feature type="compositionally biased region" description="Polar residues" evidence="1">
    <location>
        <begin position="282"/>
        <end position="306"/>
    </location>
</feature>
<proteinExistence type="predicted"/>
<dbReference type="PANTHER" id="PTHR47800:SF5">
    <property type="entry name" value="FER-1-LIKE PROTEIN 6"/>
    <property type="match status" value="1"/>
</dbReference>
<accession>A0AAW0CNT7</accession>
<keyword evidence="4" id="KW-1185">Reference proteome</keyword>
<protein>
    <recommendedName>
        <fullName evidence="2">C2 domain-containing protein</fullName>
    </recommendedName>
</protein>
<evidence type="ECO:0000313" key="4">
    <source>
        <dbReference type="Proteomes" id="UP001383192"/>
    </source>
</evidence>
<comment type="caution">
    <text evidence="3">The sequence shown here is derived from an EMBL/GenBank/DDBJ whole genome shotgun (WGS) entry which is preliminary data.</text>
</comment>
<dbReference type="EMBL" id="JAYKXP010000037">
    <property type="protein sequence ID" value="KAK7040301.1"/>
    <property type="molecule type" value="Genomic_DNA"/>
</dbReference>